<dbReference type="EMBL" id="JAJAQI010000051">
    <property type="protein sequence ID" value="MCB4824731.1"/>
    <property type="molecule type" value="Genomic_DNA"/>
</dbReference>
<dbReference type="InterPro" id="IPR042100">
    <property type="entry name" value="Bug_dom1"/>
</dbReference>
<dbReference type="Gene3D" id="3.40.190.150">
    <property type="entry name" value="Bordetella uptake gene, domain 1"/>
    <property type="match status" value="1"/>
</dbReference>
<evidence type="ECO:0000313" key="2">
    <source>
        <dbReference type="EMBL" id="MCB4824731.1"/>
    </source>
</evidence>
<dbReference type="AlphaFoldDB" id="A0A9X1IIE3"/>
<protein>
    <recommendedName>
        <fullName evidence="4">Tripartite tricarboxylate transporter substrate binding protein</fullName>
    </recommendedName>
</protein>
<proteinExistence type="inferred from homology"/>
<dbReference type="Pfam" id="PF03401">
    <property type="entry name" value="TctC"/>
    <property type="match status" value="1"/>
</dbReference>
<evidence type="ECO:0000256" key="1">
    <source>
        <dbReference type="ARBA" id="ARBA00006987"/>
    </source>
</evidence>
<dbReference type="PANTHER" id="PTHR42928:SF5">
    <property type="entry name" value="BLR1237 PROTEIN"/>
    <property type="match status" value="1"/>
</dbReference>
<comment type="caution">
    <text evidence="2">The sequence shown here is derived from an EMBL/GenBank/DDBJ whole genome shotgun (WGS) entry which is preliminary data.</text>
</comment>
<organism evidence="2 3">
    <name type="scientific">Roseicella aerolata</name>
    <dbReference type="NCBI Taxonomy" id="2883479"/>
    <lineage>
        <taxon>Bacteria</taxon>
        <taxon>Pseudomonadati</taxon>
        <taxon>Pseudomonadota</taxon>
        <taxon>Alphaproteobacteria</taxon>
        <taxon>Acetobacterales</taxon>
        <taxon>Roseomonadaceae</taxon>
        <taxon>Roseicella</taxon>
    </lineage>
</organism>
<reference evidence="2" key="1">
    <citation type="submission" date="2021-10" db="EMBL/GenBank/DDBJ databases">
        <title>Roseicella aerolatum sp. nov., isolated from aerosols of e-waste dismantling site.</title>
        <authorList>
            <person name="Qin T."/>
        </authorList>
    </citation>
    <scope>NUCLEOTIDE SEQUENCE</scope>
    <source>
        <strain evidence="2">GB24</strain>
    </source>
</reference>
<dbReference type="InterPro" id="IPR005064">
    <property type="entry name" value="BUG"/>
</dbReference>
<sequence length="334" mass="34010">MTGAAICVRPASREEGPARPVGPGRRSLGAALLAATLAPRPVLAQKGAVTLLVGAAPGSAADSWARGFAPFLERHWPRTGVAVANHPGERGLAAARLVAAATPDGRLIGAIGTPMLLARAIEARAESVVAGLGFAAAVAEEPLVLVGQAGAVEDLDALRALGPQAVLGTPPQGSAAQLAANALSRALPLALLAFPNAAGARQAVLAGNIPCALLAVPDAIAALRDGRLAGLALVQEQRIDLLPEVPSFAEQGIPLRLAAHRGFAVPAGTPPAILAPLVKALRAAVADPEFAAQAQAQGYLPRFIGPAAWEPMLRRTLAELEARWVADPWTARHD</sequence>
<evidence type="ECO:0000313" key="3">
    <source>
        <dbReference type="Proteomes" id="UP001139311"/>
    </source>
</evidence>
<name>A0A9X1IIE3_9PROT</name>
<dbReference type="PANTHER" id="PTHR42928">
    <property type="entry name" value="TRICARBOXYLATE-BINDING PROTEIN"/>
    <property type="match status" value="1"/>
</dbReference>
<accession>A0A9X1IIE3</accession>
<keyword evidence="3" id="KW-1185">Reference proteome</keyword>
<dbReference type="Proteomes" id="UP001139311">
    <property type="component" value="Unassembled WGS sequence"/>
</dbReference>
<evidence type="ECO:0008006" key="4">
    <source>
        <dbReference type="Google" id="ProtNLM"/>
    </source>
</evidence>
<dbReference type="RefSeq" id="WP_226613134.1">
    <property type="nucleotide sequence ID" value="NZ_JAJAQI010000051.1"/>
</dbReference>
<dbReference type="SUPFAM" id="SSF53850">
    <property type="entry name" value="Periplasmic binding protein-like II"/>
    <property type="match status" value="1"/>
</dbReference>
<gene>
    <name evidence="2" type="ORF">LHA35_23660</name>
</gene>
<dbReference type="Gene3D" id="3.40.190.10">
    <property type="entry name" value="Periplasmic binding protein-like II"/>
    <property type="match status" value="1"/>
</dbReference>
<comment type="similarity">
    <text evidence="1">Belongs to the UPF0065 (bug) family.</text>
</comment>